<reference evidence="5 6" key="1">
    <citation type="submission" date="2015-02" db="EMBL/GenBank/DDBJ databases">
        <title>Single-cell genomics of uncultivated deep-branching MTB reveals a conserved set of magnetosome genes.</title>
        <authorList>
            <person name="Kolinko S."/>
            <person name="Richter M."/>
            <person name="Glockner F.O."/>
            <person name="Brachmann A."/>
            <person name="Schuler D."/>
        </authorList>
    </citation>
    <scope>NUCLEOTIDE SEQUENCE [LARGE SCALE GENOMIC DNA]</scope>
    <source>
        <strain evidence="5">TM-1</strain>
    </source>
</reference>
<dbReference type="InterPro" id="IPR036286">
    <property type="entry name" value="LexA/Signal_pep-like_sf"/>
</dbReference>
<protein>
    <submittedName>
        <fullName evidence="5">Repressor</fullName>
    </submittedName>
</protein>
<dbReference type="GO" id="GO:0003677">
    <property type="term" value="F:DNA binding"/>
    <property type="evidence" value="ECO:0007669"/>
    <property type="project" value="UniProtKB-KW"/>
</dbReference>
<evidence type="ECO:0000256" key="2">
    <source>
        <dbReference type="ARBA" id="ARBA00023125"/>
    </source>
</evidence>
<sequence>MNTEIDERVRSKIVRIMEQRGIKQRKLASMIGVMPQNLNAYMTGKRGVGKKNIDRIAKALNVSVEFFYSDVAANRSRIKKAKRVPLISLEKAGMWDAEIDTFQEGYADDWVVYDSSDPHTFALRVADDAMEPEIRRKDIVIVSPSVTPATGDFVLAKNENNVVIRRLSLRGLMPVRLPPSALTAR</sequence>
<accession>A0A0F3GLA5</accession>
<dbReference type="PANTHER" id="PTHR40661:SF3">
    <property type="entry name" value="FELS-1 PROPHAGE TRANSCRIPTIONAL REGULATOR"/>
    <property type="match status" value="1"/>
</dbReference>
<dbReference type="PANTHER" id="PTHR40661">
    <property type="match status" value="1"/>
</dbReference>
<dbReference type="InterPro" id="IPR001387">
    <property type="entry name" value="Cro/C1-type_HTH"/>
</dbReference>
<dbReference type="Gene3D" id="1.10.260.40">
    <property type="entry name" value="lambda repressor-like DNA-binding domains"/>
    <property type="match status" value="1"/>
</dbReference>
<dbReference type="SUPFAM" id="SSF47413">
    <property type="entry name" value="lambda repressor-like DNA-binding domains"/>
    <property type="match status" value="1"/>
</dbReference>
<dbReference type="InterPro" id="IPR039418">
    <property type="entry name" value="LexA-like"/>
</dbReference>
<dbReference type="Proteomes" id="UP000033423">
    <property type="component" value="Unassembled WGS sequence"/>
</dbReference>
<dbReference type="EMBL" id="LACI01002216">
    <property type="protein sequence ID" value="KJU82671.1"/>
    <property type="molecule type" value="Genomic_DNA"/>
</dbReference>
<proteinExistence type="predicted"/>
<name>A0A0F3GLA5_9BACT</name>
<dbReference type="Pfam" id="PF00717">
    <property type="entry name" value="Peptidase_S24"/>
    <property type="match status" value="1"/>
</dbReference>
<dbReference type="SMART" id="SM00530">
    <property type="entry name" value="HTH_XRE"/>
    <property type="match status" value="1"/>
</dbReference>
<evidence type="ECO:0000256" key="3">
    <source>
        <dbReference type="ARBA" id="ARBA00023163"/>
    </source>
</evidence>
<dbReference type="AlphaFoldDB" id="A0A0F3GLA5"/>
<keyword evidence="3" id="KW-0804">Transcription</keyword>
<dbReference type="CDD" id="cd06529">
    <property type="entry name" value="S24_LexA-like"/>
    <property type="match status" value="1"/>
</dbReference>
<evidence type="ECO:0000259" key="4">
    <source>
        <dbReference type="PROSITE" id="PS50943"/>
    </source>
</evidence>
<dbReference type="Pfam" id="PF01381">
    <property type="entry name" value="HTH_3"/>
    <property type="match status" value="1"/>
</dbReference>
<organism evidence="5 6">
    <name type="scientific">Candidatus Magnetobacterium bavaricum</name>
    <dbReference type="NCBI Taxonomy" id="29290"/>
    <lineage>
        <taxon>Bacteria</taxon>
        <taxon>Pseudomonadati</taxon>
        <taxon>Nitrospirota</taxon>
        <taxon>Thermodesulfovibrionia</taxon>
        <taxon>Thermodesulfovibrionales</taxon>
        <taxon>Candidatus Magnetobacteriaceae</taxon>
        <taxon>Candidatus Magnetobacterium</taxon>
    </lineage>
</organism>
<dbReference type="Gene3D" id="2.10.109.10">
    <property type="entry name" value="Umud Fragment, subunit A"/>
    <property type="match status" value="1"/>
</dbReference>
<keyword evidence="1" id="KW-0805">Transcription regulation</keyword>
<dbReference type="CDD" id="cd00093">
    <property type="entry name" value="HTH_XRE"/>
    <property type="match status" value="1"/>
</dbReference>
<evidence type="ECO:0000256" key="1">
    <source>
        <dbReference type="ARBA" id="ARBA00023015"/>
    </source>
</evidence>
<dbReference type="InterPro" id="IPR010982">
    <property type="entry name" value="Lambda_DNA-bd_dom_sf"/>
</dbReference>
<gene>
    <name evidence="5" type="ORF">MBAV_005136</name>
</gene>
<feature type="domain" description="HTH cro/C1-type" evidence="4">
    <location>
        <begin position="13"/>
        <end position="67"/>
    </location>
</feature>
<dbReference type="InterPro" id="IPR015927">
    <property type="entry name" value="Peptidase_S24_S26A/B/C"/>
</dbReference>
<dbReference type="PROSITE" id="PS50943">
    <property type="entry name" value="HTH_CROC1"/>
    <property type="match status" value="1"/>
</dbReference>
<evidence type="ECO:0000313" key="6">
    <source>
        <dbReference type="Proteomes" id="UP000033423"/>
    </source>
</evidence>
<keyword evidence="2" id="KW-0238">DNA-binding</keyword>
<comment type="caution">
    <text evidence="5">The sequence shown here is derived from an EMBL/GenBank/DDBJ whole genome shotgun (WGS) entry which is preliminary data.</text>
</comment>
<keyword evidence="6" id="KW-1185">Reference proteome</keyword>
<evidence type="ECO:0000313" key="5">
    <source>
        <dbReference type="EMBL" id="KJU82671.1"/>
    </source>
</evidence>
<dbReference type="SUPFAM" id="SSF51306">
    <property type="entry name" value="LexA/Signal peptidase"/>
    <property type="match status" value="1"/>
</dbReference>